<protein>
    <recommendedName>
        <fullName evidence="1">Endonuclease/exonuclease/phosphatase domain-containing protein</fullName>
    </recommendedName>
</protein>
<accession>A0AAV4PPH1</accession>
<sequence>MIQETFLRPGLNPGIPNYTLYRNDRTTQLPTELMGVLVFMLRIVWSIIKKPSLELQSIEHTLIELNLNNSPPITFASIYVKPQFHSTSCLKKLIEANKNTILAGDFNASHTSWNDTKNTVRESNSINSLTPGAISK</sequence>
<reference evidence="2 3" key="1">
    <citation type="submission" date="2021-06" db="EMBL/GenBank/DDBJ databases">
        <title>Caerostris extrusa draft genome.</title>
        <authorList>
            <person name="Kono N."/>
            <person name="Arakawa K."/>
        </authorList>
    </citation>
    <scope>NUCLEOTIDE SEQUENCE [LARGE SCALE GENOMIC DNA]</scope>
</reference>
<gene>
    <name evidence="2" type="ORF">CEXT_801441</name>
</gene>
<dbReference type="InterPro" id="IPR005135">
    <property type="entry name" value="Endo/exonuclease/phosphatase"/>
</dbReference>
<dbReference type="InterPro" id="IPR036691">
    <property type="entry name" value="Endo/exonu/phosph_ase_sf"/>
</dbReference>
<dbReference type="SUPFAM" id="SSF56219">
    <property type="entry name" value="DNase I-like"/>
    <property type="match status" value="1"/>
</dbReference>
<dbReference type="Pfam" id="PF14529">
    <property type="entry name" value="Exo_endo_phos_2"/>
    <property type="match status" value="1"/>
</dbReference>
<dbReference type="Gene3D" id="3.60.10.10">
    <property type="entry name" value="Endonuclease/exonuclease/phosphatase"/>
    <property type="match status" value="1"/>
</dbReference>
<organism evidence="2 3">
    <name type="scientific">Caerostris extrusa</name>
    <name type="common">Bark spider</name>
    <name type="synonym">Caerostris bankana</name>
    <dbReference type="NCBI Taxonomy" id="172846"/>
    <lineage>
        <taxon>Eukaryota</taxon>
        <taxon>Metazoa</taxon>
        <taxon>Ecdysozoa</taxon>
        <taxon>Arthropoda</taxon>
        <taxon>Chelicerata</taxon>
        <taxon>Arachnida</taxon>
        <taxon>Araneae</taxon>
        <taxon>Araneomorphae</taxon>
        <taxon>Entelegynae</taxon>
        <taxon>Araneoidea</taxon>
        <taxon>Araneidae</taxon>
        <taxon>Caerostris</taxon>
    </lineage>
</organism>
<comment type="caution">
    <text evidence="2">The sequence shown here is derived from an EMBL/GenBank/DDBJ whole genome shotgun (WGS) entry which is preliminary data.</text>
</comment>
<proteinExistence type="predicted"/>
<evidence type="ECO:0000313" key="3">
    <source>
        <dbReference type="Proteomes" id="UP001054945"/>
    </source>
</evidence>
<evidence type="ECO:0000313" key="2">
    <source>
        <dbReference type="EMBL" id="GIX98061.1"/>
    </source>
</evidence>
<evidence type="ECO:0000259" key="1">
    <source>
        <dbReference type="Pfam" id="PF14529"/>
    </source>
</evidence>
<dbReference type="EMBL" id="BPLR01004853">
    <property type="protein sequence ID" value="GIX98061.1"/>
    <property type="molecule type" value="Genomic_DNA"/>
</dbReference>
<keyword evidence="3" id="KW-1185">Reference proteome</keyword>
<dbReference type="GO" id="GO:0003824">
    <property type="term" value="F:catalytic activity"/>
    <property type="evidence" value="ECO:0007669"/>
    <property type="project" value="InterPro"/>
</dbReference>
<dbReference type="AlphaFoldDB" id="A0AAV4PPH1"/>
<feature type="domain" description="Endonuclease/exonuclease/phosphatase" evidence="1">
    <location>
        <begin position="73"/>
        <end position="126"/>
    </location>
</feature>
<dbReference type="Proteomes" id="UP001054945">
    <property type="component" value="Unassembled WGS sequence"/>
</dbReference>
<name>A0AAV4PPH1_CAEEX</name>